<feature type="transmembrane region" description="Helical" evidence="1">
    <location>
        <begin position="42"/>
        <end position="63"/>
    </location>
</feature>
<evidence type="ECO:0000256" key="1">
    <source>
        <dbReference type="SAM" id="Phobius"/>
    </source>
</evidence>
<comment type="caution">
    <text evidence="2">The sequence shown here is derived from an EMBL/GenBank/DDBJ whole genome shotgun (WGS) entry which is preliminary data.</text>
</comment>
<gene>
    <name evidence="2" type="ORF">RRF57_002241</name>
</gene>
<dbReference type="Proteomes" id="UP001305414">
    <property type="component" value="Unassembled WGS sequence"/>
</dbReference>
<dbReference type="EMBL" id="JAWHQM010000003">
    <property type="protein sequence ID" value="KAK5626526.1"/>
    <property type="molecule type" value="Genomic_DNA"/>
</dbReference>
<evidence type="ECO:0000313" key="3">
    <source>
        <dbReference type="Proteomes" id="UP001305414"/>
    </source>
</evidence>
<name>A0AAN7Z6R8_9PEZI</name>
<protein>
    <recommendedName>
        <fullName evidence="4">Major facilitator superfamily (MFS) profile domain-containing protein</fullName>
    </recommendedName>
</protein>
<keyword evidence="1" id="KW-0812">Transmembrane</keyword>
<proteinExistence type="predicted"/>
<dbReference type="AlphaFoldDB" id="A0AAN7Z6R8"/>
<evidence type="ECO:0008006" key="4">
    <source>
        <dbReference type="Google" id="ProtNLM"/>
    </source>
</evidence>
<evidence type="ECO:0000313" key="2">
    <source>
        <dbReference type="EMBL" id="KAK5626526.1"/>
    </source>
</evidence>
<keyword evidence="1" id="KW-1133">Transmembrane helix</keyword>
<keyword evidence="1" id="KW-0472">Membrane</keyword>
<accession>A0AAN7Z6R8</accession>
<sequence>MVSFNTIRSRGRKEREEVEVALVEGPQFERVSWTKEPHLRKLYAWAVILILGSVTTGYDGMLVNTSQQIDRWKEYFPRTQVGPNNPQAVADSWLGLLVNIFNIGSVISFFIT</sequence>
<reference evidence="2 3" key="1">
    <citation type="submission" date="2023-10" db="EMBL/GenBank/DDBJ databases">
        <title>Draft genome sequence of Xylaria bambusicola isolate GMP-LS, the root and basal stem rot pathogen of sugarcane in Indonesia.</title>
        <authorList>
            <person name="Selvaraj P."/>
            <person name="Muralishankar V."/>
            <person name="Muruganantham S."/>
            <person name="Sp S."/>
            <person name="Haryani S."/>
            <person name="Lau K.J.X."/>
            <person name="Naqvi N.I."/>
        </authorList>
    </citation>
    <scope>NUCLEOTIDE SEQUENCE [LARGE SCALE GENOMIC DNA]</scope>
    <source>
        <strain evidence="2">GMP-LS</strain>
    </source>
</reference>
<organism evidence="2 3">
    <name type="scientific">Xylaria bambusicola</name>
    <dbReference type="NCBI Taxonomy" id="326684"/>
    <lineage>
        <taxon>Eukaryota</taxon>
        <taxon>Fungi</taxon>
        <taxon>Dikarya</taxon>
        <taxon>Ascomycota</taxon>
        <taxon>Pezizomycotina</taxon>
        <taxon>Sordariomycetes</taxon>
        <taxon>Xylariomycetidae</taxon>
        <taxon>Xylariales</taxon>
        <taxon>Xylariaceae</taxon>
        <taxon>Xylaria</taxon>
    </lineage>
</organism>
<keyword evidence="3" id="KW-1185">Reference proteome</keyword>
<feature type="transmembrane region" description="Helical" evidence="1">
    <location>
        <begin position="93"/>
        <end position="111"/>
    </location>
</feature>